<reference evidence="1" key="1">
    <citation type="submission" date="2014-11" db="EMBL/GenBank/DDBJ databases">
        <authorList>
            <person name="Amaro Gonzalez C."/>
        </authorList>
    </citation>
    <scope>NUCLEOTIDE SEQUENCE</scope>
</reference>
<name>A0A0E9R5N9_ANGAN</name>
<evidence type="ECO:0000313" key="1">
    <source>
        <dbReference type="EMBL" id="JAH24092.1"/>
    </source>
</evidence>
<reference evidence="1" key="2">
    <citation type="journal article" date="2015" name="Fish Shellfish Immunol.">
        <title>Early steps in the European eel (Anguilla anguilla)-Vibrio vulnificus interaction in the gills: Role of the RtxA13 toxin.</title>
        <authorList>
            <person name="Callol A."/>
            <person name="Pajuelo D."/>
            <person name="Ebbesson L."/>
            <person name="Teles M."/>
            <person name="MacKenzie S."/>
            <person name="Amaro C."/>
        </authorList>
    </citation>
    <scope>NUCLEOTIDE SEQUENCE</scope>
</reference>
<sequence length="38" mass="4142">MNGIVGLSGCIQARIKAYFYVYTHRTAGPSNMCTQTGM</sequence>
<protein>
    <submittedName>
        <fullName evidence="1">Uncharacterized protein</fullName>
    </submittedName>
</protein>
<dbReference type="EMBL" id="GBXM01084485">
    <property type="protein sequence ID" value="JAH24092.1"/>
    <property type="molecule type" value="Transcribed_RNA"/>
</dbReference>
<dbReference type="AlphaFoldDB" id="A0A0E9R5N9"/>
<accession>A0A0E9R5N9</accession>
<proteinExistence type="predicted"/>
<organism evidence="1">
    <name type="scientific">Anguilla anguilla</name>
    <name type="common">European freshwater eel</name>
    <name type="synonym">Muraena anguilla</name>
    <dbReference type="NCBI Taxonomy" id="7936"/>
    <lineage>
        <taxon>Eukaryota</taxon>
        <taxon>Metazoa</taxon>
        <taxon>Chordata</taxon>
        <taxon>Craniata</taxon>
        <taxon>Vertebrata</taxon>
        <taxon>Euteleostomi</taxon>
        <taxon>Actinopterygii</taxon>
        <taxon>Neopterygii</taxon>
        <taxon>Teleostei</taxon>
        <taxon>Anguilliformes</taxon>
        <taxon>Anguillidae</taxon>
        <taxon>Anguilla</taxon>
    </lineage>
</organism>